<gene>
    <name evidence="1" type="ORF">ACIRA0001_2996</name>
</gene>
<protein>
    <recommendedName>
        <fullName evidence="3">Metal-binding protein</fullName>
    </recommendedName>
</protein>
<keyword evidence="2" id="KW-1185">Reference proteome</keyword>
<sequence length="48" mass="5645">MLTTEDDEWIECIECGYSDRRPTHIEQPQEVALPDDVGVIQFKPRQKQ</sequence>
<evidence type="ECO:0008006" key="3">
    <source>
        <dbReference type="Google" id="ProtNLM"/>
    </source>
</evidence>
<dbReference type="EMBL" id="ACVR01000041">
    <property type="protein sequence ID" value="EET82309.1"/>
    <property type="molecule type" value="Genomic_DNA"/>
</dbReference>
<proteinExistence type="predicted"/>
<dbReference type="Proteomes" id="UP000018419">
    <property type="component" value="Unassembled WGS sequence"/>
</dbReference>
<name>A0ABP2GKR8_ACIRA</name>
<accession>A0ABP2GKR8</accession>
<evidence type="ECO:0000313" key="2">
    <source>
        <dbReference type="Proteomes" id="UP000018419"/>
    </source>
</evidence>
<evidence type="ECO:0000313" key="1">
    <source>
        <dbReference type="EMBL" id="EET82309.1"/>
    </source>
</evidence>
<organism evidence="1 2">
    <name type="scientific">Acinetobacter radioresistens SK82</name>
    <dbReference type="NCBI Taxonomy" id="596318"/>
    <lineage>
        <taxon>Bacteria</taxon>
        <taxon>Pseudomonadati</taxon>
        <taxon>Pseudomonadota</taxon>
        <taxon>Gammaproteobacteria</taxon>
        <taxon>Moraxellales</taxon>
        <taxon>Moraxellaceae</taxon>
        <taxon>Acinetobacter</taxon>
    </lineage>
</organism>
<comment type="caution">
    <text evidence="1">The sequence shown here is derived from an EMBL/GenBank/DDBJ whole genome shotgun (WGS) entry which is preliminary data.</text>
</comment>
<reference evidence="1 2" key="1">
    <citation type="submission" date="2009-07" db="EMBL/GenBank/DDBJ databases">
        <authorList>
            <person name="Madupu R."/>
            <person name="Durkin A.S."/>
            <person name="Torralba M."/>
            <person name="Methe B."/>
            <person name="Sutton G.G."/>
            <person name="Strausberg R.L."/>
            <person name="Nelson K.E."/>
        </authorList>
    </citation>
    <scope>NUCLEOTIDE SEQUENCE [LARGE SCALE GENOMIC DNA]</scope>
    <source>
        <strain evidence="1 2">SK82</strain>
    </source>
</reference>